<feature type="transmembrane region" description="Helical" evidence="2">
    <location>
        <begin position="264"/>
        <end position="290"/>
    </location>
</feature>
<reference evidence="3 4" key="1">
    <citation type="submission" date="2023-01" db="EMBL/GenBank/DDBJ databases">
        <title>Analysis of 21 Apiospora genomes using comparative genomics revels a genus with tremendous synthesis potential of carbohydrate active enzymes and secondary metabolites.</title>
        <authorList>
            <person name="Sorensen T."/>
        </authorList>
    </citation>
    <scope>NUCLEOTIDE SEQUENCE [LARGE SCALE GENOMIC DNA]</scope>
    <source>
        <strain evidence="3 4">CBS 83171</strain>
    </source>
</reference>
<keyword evidence="4" id="KW-1185">Reference proteome</keyword>
<accession>A0ABR1THD0</accession>
<feature type="transmembrane region" description="Helical" evidence="2">
    <location>
        <begin position="65"/>
        <end position="86"/>
    </location>
</feature>
<dbReference type="Proteomes" id="UP001446871">
    <property type="component" value="Unassembled WGS sequence"/>
</dbReference>
<feature type="transmembrane region" description="Helical" evidence="2">
    <location>
        <begin position="98"/>
        <end position="120"/>
    </location>
</feature>
<feature type="compositionally biased region" description="Acidic residues" evidence="1">
    <location>
        <begin position="374"/>
        <end position="387"/>
    </location>
</feature>
<name>A0ABR1THD0_9PEZI</name>
<feature type="transmembrane region" description="Helical" evidence="2">
    <location>
        <begin position="132"/>
        <end position="152"/>
    </location>
</feature>
<keyword evidence="2" id="KW-1133">Transmembrane helix</keyword>
<feature type="transmembrane region" description="Helical" evidence="2">
    <location>
        <begin position="24"/>
        <end position="44"/>
    </location>
</feature>
<feature type="region of interest" description="Disordered" evidence="1">
    <location>
        <begin position="363"/>
        <end position="387"/>
    </location>
</feature>
<keyword evidence="2" id="KW-0472">Membrane</keyword>
<evidence type="ECO:0000313" key="3">
    <source>
        <dbReference type="EMBL" id="KAK8046002.1"/>
    </source>
</evidence>
<organism evidence="3 4">
    <name type="scientific">Apiospora saccharicola</name>
    <dbReference type="NCBI Taxonomy" id="335842"/>
    <lineage>
        <taxon>Eukaryota</taxon>
        <taxon>Fungi</taxon>
        <taxon>Dikarya</taxon>
        <taxon>Ascomycota</taxon>
        <taxon>Pezizomycotina</taxon>
        <taxon>Sordariomycetes</taxon>
        <taxon>Xylariomycetidae</taxon>
        <taxon>Amphisphaeriales</taxon>
        <taxon>Apiosporaceae</taxon>
        <taxon>Apiospora</taxon>
    </lineage>
</organism>
<feature type="transmembrane region" description="Helical" evidence="2">
    <location>
        <begin position="199"/>
        <end position="218"/>
    </location>
</feature>
<dbReference type="EMBL" id="JAQQWM010000009">
    <property type="protein sequence ID" value="KAK8046002.1"/>
    <property type="molecule type" value="Genomic_DNA"/>
</dbReference>
<feature type="transmembrane region" description="Helical" evidence="2">
    <location>
        <begin position="225"/>
        <end position="244"/>
    </location>
</feature>
<evidence type="ECO:0000313" key="4">
    <source>
        <dbReference type="Proteomes" id="UP001446871"/>
    </source>
</evidence>
<feature type="transmembrane region" description="Helical" evidence="2">
    <location>
        <begin position="302"/>
        <end position="323"/>
    </location>
</feature>
<feature type="transmembrane region" description="Helical" evidence="2">
    <location>
        <begin position="329"/>
        <end position="353"/>
    </location>
</feature>
<evidence type="ECO:0000256" key="2">
    <source>
        <dbReference type="SAM" id="Phobius"/>
    </source>
</evidence>
<comment type="caution">
    <text evidence="3">The sequence shown here is derived from an EMBL/GenBank/DDBJ whole genome shotgun (WGS) entry which is preliminary data.</text>
</comment>
<evidence type="ECO:0000256" key="1">
    <source>
        <dbReference type="SAM" id="MobiDB-lite"/>
    </source>
</evidence>
<protein>
    <submittedName>
        <fullName evidence="3">Uncharacterized protein</fullName>
    </submittedName>
</protein>
<proteinExistence type="predicted"/>
<sequence>MMDALQKKLLPRAGHRPLLHRLRLPYLLVVPVLLAAATVALLGFHSDLNIAALYSQCHARSRLRWVSRVPVVGAPSCFLVSFFQLTVGGDDDGKHSSLRALAIMAVILSFVAALLTASLIESARLCNRRSWLIARPTIPWLVFNLIGGALVWDIVIVPEFLRRAKQVQAAKESAAAERLRDVDSFIDVEVRGLTSQVEVYAIPLAVLFGFVAPSVAMLSTAGHPIAVLVWLFFPLWVSAVRYAVKVVGVNSIRDPEPHRLESHPVSVGLVYAVPIICSVISHVFLLVNLFSSPDDRREMTRATIKFIQIDFLIIGATVLYWLLVEAGMLTTLIMIVSSVVLGPGAGLSGSWLLREKAIESYPNGGGDGSAVTEDQQEHDEDTPLLRP</sequence>
<gene>
    <name evidence="3" type="ORF">PG996_014066</name>
</gene>
<keyword evidence="2" id="KW-0812">Transmembrane</keyword>